<sequence>MGYLRHFTLIMFKSRRKKKQEKEQKRLALAAEAEAAAAAAAEAEALDKKSKSSLVYHPLEEIKVARDFRTSVIVPQLQDLASPFRNDLIPTSLPKQQFSSPLASRTTDRSGPEKPTTGKDSNQQYQDLAAWRALRNQSRYSNAMFGGKQRGPKMIPGRKAPTHQSKQENINDSEPQNVYEVPICPAMTPPRSSDIHPDLYPSHRVEECEYEDEDSDVENYFFKDFAPGHEKIRSQTPTRQRSKRYSARARSNKPTRQFDVLSFAQHLHENRLSVAQPRATSVVMTEEDERELQILLQRTPPESQENMPVYPAQRAQQIQSAQQVQPIQQRKPATKMSLPIHSEKTLQETKPNKRPSQRKKFIPEKPLETSPVQRSALGSNSFEDIFLKNAPTNKDNQERENPQEKIEVIEDKVWLDITGVPNGVPARYSNSTASSSDTPKSIENIQSDTLHKLTQKQSLPYITPPITPPEIPNRDNRVLLNKKPSLLSQKLNRANSVEHNNINTAAIGRPIHPPSALRNMQLPSLNSSSYAFSSPRTAPLPPSNNLGRSPSSSSNFTSTSSSSIQDSATSISSSNTRTRSGDSGFRQPTLVTITDISVSLNKSIDSTVAQRQRNNGHRRSVSLNTSLAPNIMINRVGSTDNERDPAGRTPNVSSPLVPQSSVTRNKRDDDGGGGVVPGPPKPQGLFGTLRQVGGINRSQGSFRGLIRNFSTGNHRQQESGSDDGAPGDSFSESRGMSRAAMAVIHHSVVNSKPVEEPGLDKPRPHVLTANNSIPSLSSNHQSPNESIAVSKTGGGTRLISQLLAKAIKPKKTKKAGAGADLSLDINSSAVQLPRSQVVRRTIIYVQPDSIPLSDFLDGQDVPPLPCPLNPVLSQATWKSKKLDENISTESLLQSSSSASVVPPTRPRRNGDSPGIGTLNRAADQLSPTTPCLQGLELREMSDGSVEWGLVKKKGNRKSFYRPSGPAQLPPSSSLPSPAFSSSSSSTSVPFSQTRLLVEDEIEDDVEDEDWFDNHLLAIMASDTDLPKPNGSNANAPAIPRRSPRRPQANCINTPESTLKKADTDIYYAPTMTLPNLLHMMASNNDGDLLGEKTGKSIEDELDDMMKMFASH</sequence>
<feature type="region of interest" description="Disordered" evidence="1">
    <location>
        <begin position="296"/>
        <end position="379"/>
    </location>
</feature>
<dbReference type="RefSeq" id="XP_018299043.1">
    <property type="nucleotide sequence ID" value="XM_018440891.1"/>
</dbReference>
<evidence type="ECO:0000256" key="1">
    <source>
        <dbReference type="SAM" id="MobiDB-lite"/>
    </source>
</evidence>
<feature type="compositionally biased region" description="Low complexity" evidence="1">
    <location>
        <begin position="888"/>
        <end position="899"/>
    </location>
</feature>
<dbReference type="STRING" id="763407.A0A162V949"/>
<dbReference type="Proteomes" id="UP000077315">
    <property type="component" value="Unassembled WGS sequence"/>
</dbReference>
<evidence type="ECO:0000313" key="2">
    <source>
        <dbReference type="EMBL" id="OAD81003.1"/>
    </source>
</evidence>
<dbReference type="OrthoDB" id="2401616at2759"/>
<feature type="region of interest" description="Disordered" evidence="1">
    <location>
        <begin position="888"/>
        <end position="928"/>
    </location>
</feature>
<feature type="compositionally biased region" description="Basic and acidic residues" evidence="1">
    <location>
        <begin position="753"/>
        <end position="763"/>
    </location>
</feature>
<feature type="compositionally biased region" description="Low complexity" evidence="1">
    <location>
        <begin position="543"/>
        <end position="578"/>
    </location>
</feature>
<feature type="region of interest" description="Disordered" evidence="1">
    <location>
        <begin position="956"/>
        <end position="991"/>
    </location>
</feature>
<evidence type="ECO:0000313" key="3">
    <source>
        <dbReference type="Proteomes" id="UP000077315"/>
    </source>
</evidence>
<gene>
    <name evidence="2" type="ORF">PHYBLDRAFT_62045</name>
</gene>
<dbReference type="EMBL" id="KV440971">
    <property type="protein sequence ID" value="OAD81003.1"/>
    <property type="molecule type" value="Genomic_DNA"/>
</dbReference>
<feature type="compositionally biased region" description="Low complexity" evidence="1">
    <location>
        <begin position="962"/>
        <end position="991"/>
    </location>
</feature>
<accession>A0A162V949</accession>
<feature type="region of interest" description="Disordered" evidence="1">
    <location>
        <begin position="143"/>
        <end position="170"/>
    </location>
</feature>
<feature type="region of interest" description="Disordered" evidence="1">
    <location>
        <begin position="712"/>
        <end position="736"/>
    </location>
</feature>
<feature type="region of interest" description="Disordered" evidence="1">
    <location>
        <begin position="1022"/>
        <end position="1049"/>
    </location>
</feature>
<feature type="compositionally biased region" description="Basic residues" evidence="1">
    <location>
        <begin position="240"/>
        <end position="253"/>
    </location>
</feature>
<reference evidence="3" key="1">
    <citation type="submission" date="2015-06" db="EMBL/GenBank/DDBJ databases">
        <title>Expansion of signal transduction pathways in fungi by whole-genome duplication.</title>
        <authorList>
            <consortium name="DOE Joint Genome Institute"/>
            <person name="Corrochano L.M."/>
            <person name="Kuo A."/>
            <person name="Marcet-Houben M."/>
            <person name="Polaino S."/>
            <person name="Salamov A."/>
            <person name="Villalobos J.M."/>
            <person name="Alvarez M.I."/>
            <person name="Avalos J."/>
            <person name="Benito E.P."/>
            <person name="Benoit I."/>
            <person name="Burger G."/>
            <person name="Camino L.P."/>
            <person name="Canovas D."/>
            <person name="Cerda-Olmedo E."/>
            <person name="Cheng J.-F."/>
            <person name="Dominguez A."/>
            <person name="Elias M."/>
            <person name="Eslava A.P."/>
            <person name="Glaser F."/>
            <person name="Grimwood J."/>
            <person name="Gutierrez G."/>
            <person name="Heitman J."/>
            <person name="Henrissat B."/>
            <person name="Iturriaga E.A."/>
            <person name="Lang B.F."/>
            <person name="Lavin J.L."/>
            <person name="Lee S."/>
            <person name="Li W."/>
            <person name="Lindquist E."/>
            <person name="Lopez-Garcia S."/>
            <person name="Luque E.M."/>
            <person name="Marcos A.T."/>
            <person name="Martin J."/>
            <person name="McCluskey K."/>
            <person name="Medina H.R."/>
            <person name="Miralles-Duran A."/>
            <person name="Miyazaki A."/>
            <person name="Munoz-Torres E."/>
            <person name="Oguiza J.A."/>
            <person name="Ohm R."/>
            <person name="Olmedo M."/>
            <person name="Orejas M."/>
            <person name="Ortiz-Castellanos L."/>
            <person name="Pisabarro A.G."/>
            <person name="Rodriguez-Romero J."/>
            <person name="Ruiz-Herrera J."/>
            <person name="Ruiz-Vazquez R."/>
            <person name="Sanz C."/>
            <person name="Schackwitz W."/>
            <person name="Schmutz J."/>
            <person name="Shahriari M."/>
            <person name="Shelest E."/>
            <person name="Silva-Franco F."/>
            <person name="Soanes D."/>
            <person name="Syed K."/>
            <person name="Tagua V.G."/>
            <person name="Talbot N.J."/>
            <person name="Thon M."/>
            <person name="De vries R.P."/>
            <person name="Wiebenga A."/>
            <person name="Yadav J.S."/>
            <person name="Braun E.L."/>
            <person name="Baker S."/>
            <person name="Garre V."/>
            <person name="Horwitz B."/>
            <person name="Torres-Martinez S."/>
            <person name="Idnurm A."/>
            <person name="Herrera-Estrella A."/>
            <person name="Gabaldon T."/>
            <person name="Grigoriev I.V."/>
        </authorList>
    </citation>
    <scope>NUCLEOTIDE SEQUENCE [LARGE SCALE GENOMIC DNA]</scope>
    <source>
        <strain evidence="3">NRRL 1555(-)</strain>
    </source>
</reference>
<name>A0A162V949_PHYB8</name>
<feature type="compositionally biased region" description="Low complexity" evidence="1">
    <location>
        <begin position="311"/>
        <end position="330"/>
    </location>
</feature>
<organism evidence="2 3">
    <name type="scientific">Phycomyces blakesleeanus (strain ATCC 8743b / DSM 1359 / FGSC 10004 / NBRC 33097 / NRRL 1555)</name>
    <dbReference type="NCBI Taxonomy" id="763407"/>
    <lineage>
        <taxon>Eukaryota</taxon>
        <taxon>Fungi</taxon>
        <taxon>Fungi incertae sedis</taxon>
        <taxon>Mucoromycota</taxon>
        <taxon>Mucoromycotina</taxon>
        <taxon>Mucoromycetes</taxon>
        <taxon>Mucorales</taxon>
        <taxon>Phycomycetaceae</taxon>
        <taxon>Phycomyces</taxon>
    </lineage>
</organism>
<feature type="compositionally biased region" description="Polar residues" evidence="1">
    <location>
        <begin position="93"/>
        <end position="105"/>
    </location>
</feature>
<protein>
    <submittedName>
        <fullName evidence="2">Uncharacterized protein</fullName>
    </submittedName>
</protein>
<dbReference type="GeneID" id="29001797"/>
<feature type="region of interest" description="Disordered" evidence="1">
    <location>
        <begin position="91"/>
        <end position="124"/>
    </location>
</feature>
<feature type="compositionally biased region" description="Polar residues" evidence="1">
    <location>
        <begin position="768"/>
        <end position="788"/>
    </location>
</feature>
<keyword evidence="3" id="KW-1185">Reference proteome</keyword>
<feature type="compositionally biased region" description="Polar residues" evidence="1">
    <location>
        <begin position="650"/>
        <end position="663"/>
    </location>
</feature>
<feature type="region of interest" description="Disordered" evidence="1">
    <location>
        <begin position="228"/>
        <end position="253"/>
    </location>
</feature>
<feature type="compositionally biased region" description="Low complexity" evidence="1">
    <location>
        <begin position="1033"/>
        <end position="1048"/>
    </location>
</feature>
<feature type="region of interest" description="Disordered" evidence="1">
    <location>
        <begin position="632"/>
        <end position="688"/>
    </location>
</feature>
<dbReference type="VEuPathDB" id="FungiDB:PHYBLDRAFT_62045"/>
<proteinExistence type="predicted"/>
<dbReference type="InParanoid" id="A0A162V949"/>
<feature type="compositionally biased region" description="Basic and acidic residues" evidence="1">
    <location>
        <begin position="341"/>
        <end position="351"/>
    </location>
</feature>
<feature type="region of interest" description="Disordered" evidence="1">
    <location>
        <begin position="607"/>
        <end position="626"/>
    </location>
</feature>
<feature type="compositionally biased region" description="Polar residues" evidence="1">
    <location>
        <begin position="370"/>
        <end position="379"/>
    </location>
</feature>
<feature type="region of interest" description="Disordered" evidence="1">
    <location>
        <begin position="752"/>
        <end position="788"/>
    </location>
</feature>
<dbReference type="AlphaFoldDB" id="A0A162V949"/>
<feature type="region of interest" description="Disordered" evidence="1">
    <location>
        <begin position="528"/>
        <end position="586"/>
    </location>
</feature>